<evidence type="ECO:0000313" key="1">
    <source>
        <dbReference type="EMBL" id="RYB01443.1"/>
    </source>
</evidence>
<keyword evidence="2" id="KW-1185">Reference proteome</keyword>
<dbReference type="Proteomes" id="UP000289411">
    <property type="component" value="Unassembled WGS sequence"/>
</dbReference>
<proteinExistence type="predicted"/>
<gene>
    <name evidence="1" type="ORF">D3272_26075</name>
</gene>
<reference evidence="1 2" key="1">
    <citation type="submission" date="2018-09" db="EMBL/GenBank/DDBJ databases">
        <authorList>
            <person name="Grouzdev D.S."/>
            <person name="Krutkina M.S."/>
        </authorList>
    </citation>
    <scope>NUCLEOTIDE SEQUENCE [LARGE SCALE GENOMIC DNA]</scope>
    <source>
        <strain evidence="1 2">RmlP001</strain>
    </source>
</reference>
<reference evidence="1 2" key="2">
    <citation type="submission" date="2019-02" db="EMBL/GenBank/DDBJ databases">
        <title>'Lichenibacterium ramalinii' gen. nov. sp. nov., 'Lichenibacterium minor' gen. nov. sp. nov.</title>
        <authorList>
            <person name="Pankratov T."/>
        </authorList>
    </citation>
    <scope>NUCLEOTIDE SEQUENCE [LARGE SCALE GENOMIC DNA]</scope>
    <source>
        <strain evidence="1 2">RmlP001</strain>
    </source>
</reference>
<name>A0A4Q2R6W0_9HYPH</name>
<evidence type="ECO:0008006" key="3">
    <source>
        <dbReference type="Google" id="ProtNLM"/>
    </source>
</evidence>
<comment type="caution">
    <text evidence="1">The sequence shown here is derived from an EMBL/GenBank/DDBJ whole genome shotgun (WGS) entry which is preliminary data.</text>
</comment>
<protein>
    <recommendedName>
        <fullName evidence="3">Ribbon-helix-helix protein, CopG family</fullName>
    </recommendedName>
</protein>
<dbReference type="EMBL" id="QYBC01000040">
    <property type="protein sequence ID" value="RYB01443.1"/>
    <property type="molecule type" value="Genomic_DNA"/>
</dbReference>
<dbReference type="RefSeq" id="WP_129222168.1">
    <property type="nucleotide sequence ID" value="NZ_QYBC01000040.1"/>
</dbReference>
<organism evidence="1 2">
    <name type="scientific">Lichenibacterium ramalinae</name>
    <dbReference type="NCBI Taxonomy" id="2316527"/>
    <lineage>
        <taxon>Bacteria</taxon>
        <taxon>Pseudomonadati</taxon>
        <taxon>Pseudomonadota</taxon>
        <taxon>Alphaproteobacteria</taxon>
        <taxon>Hyphomicrobiales</taxon>
        <taxon>Lichenihabitantaceae</taxon>
        <taxon>Lichenibacterium</taxon>
    </lineage>
</organism>
<sequence>MSQVVSLRISDDEIAAIDAQAAVLRDPGRGRTNRSVVLKAALDAYLASARPPALRPEPRRT</sequence>
<dbReference type="AlphaFoldDB" id="A0A4Q2R6W0"/>
<evidence type="ECO:0000313" key="2">
    <source>
        <dbReference type="Proteomes" id="UP000289411"/>
    </source>
</evidence>
<accession>A0A4Q2R6W0</accession>